<dbReference type="GO" id="GO:0005634">
    <property type="term" value="C:nucleus"/>
    <property type="evidence" value="ECO:0007669"/>
    <property type="project" value="UniProtKB-SubCell"/>
</dbReference>
<gene>
    <name evidence="6" type="ORF">QYE76_019622</name>
</gene>
<feature type="region of interest" description="Disordered" evidence="5">
    <location>
        <begin position="239"/>
        <end position="320"/>
    </location>
</feature>
<organism evidence="6 7">
    <name type="scientific">Lolium multiflorum</name>
    <name type="common">Italian ryegrass</name>
    <name type="synonym">Lolium perenne subsp. multiflorum</name>
    <dbReference type="NCBI Taxonomy" id="4521"/>
    <lineage>
        <taxon>Eukaryota</taxon>
        <taxon>Viridiplantae</taxon>
        <taxon>Streptophyta</taxon>
        <taxon>Embryophyta</taxon>
        <taxon>Tracheophyta</taxon>
        <taxon>Spermatophyta</taxon>
        <taxon>Magnoliopsida</taxon>
        <taxon>Liliopsida</taxon>
        <taxon>Poales</taxon>
        <taxon>Poaceae</taxon>
        <taxon>BOP clade</taxon>
        <taxon>Pooideae</taxon>
        <taxon>Poodae</taxon>
        <taxon>Poeae</taxon>
        <taxon>Poeae Chloroplast Group 2 (Poeae type)</taxon>
        <taxon>Loliodinae</taxon>
        <taxon>Loliinae</taxon>
        <taxon>Lolium</taxon>
    </lineage>
</organism>
<sequence length="506" mass="57463">MLSKSQAEAEAEALAADRARLEAADRVQRECREAVRMLQRTVEELQAAAQEKDVEMDRLREEAADARKKLQEVRQADVSRRGRWEAAYLDLLLGANQRLTELRDGDLEDSRTCAGTPNPKEVGSSSKLSQNMVDHIGSDLRTELRKLKQVYETLSSNKDQEVSELVAEKDSVSKQLSTMHQDYANKKVEAALAIEAALKLQQSVDELKVLAQKKDYEIARLQAEAVGAKMNLRETHSLVKEKYDETPRHKIRQPVSVLRPIKDSNETHKKSRSDDPTVSGKSRNNVGKDGQDETSQKRRRVSSTSDRQHTVRQHYGSTSAPSFATSLAKLIVADQQSKLDQRLPGHSGRGRGRGRLVGRRRSCDQAEIGGQIEVQEEEKQQPEEEQSHQRAVAQPCEQLPSMSAAAAAGLIKLKEEQLIWDVKDILADQPDKHEEFFEFLCNFENWRIEDVARTMAVLLDGHPKLIRRFNRFLPWYWQLEIEEEEEKHHHDESGTAGLVMLKEAEQ</sequence>
<dbReference type="InterPro" id="IPR036600">
    <property type="entry name" value="PAH_sf"/>
</dbReference>
<dbReference type="EMBL" id="JAUUTY010000006">
    <property type="protein sequence ID" value="KAK1614105.1"/>
    <property type="molecule type" value="Genomic_DNA"/>
</dbReference>
<dbReference type="Proteomes" id="UP001231189">
    <property type="component" value="Unassembled WGS sequence"/>
</dbReference>
<accession>A0AAD8VR56</accession>
<evidence type="ECO:0000256" key="3">
    <source>
        <dbReference type="PROSITE-ProRule" id="PRU00810"/>
    </source>
</evidence>
<evidence type="ECO:0000256" key="2">
    <source>
        <dbReference type="ARBA" id="ARBA00023242"/>
    </source>
</evidence>
<evidence type="ECO:0000256" key="1">
    <source>
        <dbReference type="ARBA" id="ARBA00004123"/>
    </source>
</evidence>
<dbReference type="GO" id="GO:0006355">
    <property type="term" value="P:regulation of DNA-templated transcription"/>
    <property type="evidence" value="ECO:0007669"/>
    <property type="project" value="InterPro"/>
</dbReference>
<reference evidence="6" key="1">
    <citation type="submission" date="2023-07" db="EMBL/GenBank/DDBJ databases">
        <title>A chromosome-level genome assembly of Lolium multiflorum.</title>
        <authorList>
            <person name="Chen Y."/>
            <person name="Copetti D."/>
            <person name="Kolliker R."/>
            <person name="Studer B."/>
        </authorList>
    </citation>
    <scope>NUCLEOTIDE SEQUENCE</scope>
    <source>
        <strain evidence="6">02402/16</strain>
        <tissue evidence="6">Leaf</tissue>
    </source>
</reference>
<proteinExistence type="predicted"/>
<feature type="compositionally biased region" description="Basic and acidic residues" evidence="5">
    <location>
        <begin position="260"/>
        <end position="275"/>
    </location>
</feature>
<dbReference type="PANTHER" id="PTHR35992">
    <property type="entry name" value="CYTOMATRIX PROTEIN-LIKE PROTEIN"/>
    <property type="match status" value="1"/>
</dbReference>
<feature type="region of interest" description="Disordered" evidence="5">
    <location>
        <begin position="338"/>
        <end position="393"/>
    </location>
</feature>
<keyword evidence="2 3" id="KW-0539">Nucleus</keyword>
<dbReference type="Gene3D" id="1.20.1160.11">
    <property type="entry name" value="Paired amphipathic helix"/>
    <property type="match status" value="1"/>
</dbReference>
<protein>
    <submittedName>
        <fullName evidence="6">Uncharacterized protein</fullName>
    </submittedName>
</protein>
<feature type="coiled-coil region" evidence="4">
    <location>
        <begin position="4"/>
        <end position="76"/>
    </location>
</feature>
<dbReference type="Pfam" id="PF02671">
    <property type="entry name" value="PAH"/>
    <property type="match status" value="1"/>
</dbReference>
<dbReference type="SUPFAM" id="SSF47762">
    <property type="entry name" value="PAH2 domain"/>
    <property type="match status" value="1"/>
</dbReference>
<keyword evidence="7" id="KW-1185">Reference proteome</keyword>
<comment type="subcellular location">
    <subcellularLocation>
        <location evidence="1 3">Nucleus</location>
    </subcellularLocation>
</comment>
<comment type="caution">
    <text evidence="6">The sequence shown here is derived from an EMBL/GenBank/DDBJ whole genome shotgun (WGS) entry which is preliminary data.</text>
</comment>
<evidence type="ECO:0000256" key="4">
    <source>
        <dbReference type="SAM" id="Coils"/>
    </source>
</evidence>
<evidence type="ECO:0000256" key="5">
    <source>
        <dbReference type="SAM" id="MobiDB-lite"/>
    </source>
</evidence>
<feature type="compositionally biased region" description="Basic and acidic residues" evidence="5">
    <location>
        <begin position="377"/>
        <end position="388"/>
    </location>
</feature>
<name>A0AAD8VR56_LOLMU</name>
<evidence type="ECO:0000313" key="6">
    <source>
        <dbReference type="EMBL" id="KAK1614105.1"/>
    </source>
</evidence>
<feature type="compositionally biased region" description="Basic and acidic residues" evidence="5">
    <location>
        <begin position="239"/>
        <end position="248"/>
    </location>
</feature>
<evidence type="ECO:0000313" key="7">
    <source>
        <dbReference type="Proteomes" id="UP001231189"/>
    </source>
</evidence>
<dbReference type="PANTHER" id="PTHR35992:SF4">
    <property type="match status" value="1"/>
</dbReference>
<feature type="compositionally biased region" description="Basic residues" evidence="5">
    <location>
        <begin position="348"/>
        <end position="360"/>
    </location>
</feature>
<dbReference type="AlphaFoldDB" id="A0AAD8VR56"/>
<dbReference type="PROSITE" id="PS51477">
    <property type="entry name" value="PAH"/>
    <property type="match status" value="1"/>
</dbReference>
<keyword evidence="4" id="KW-0175">Coiled coil</keyword>
<dbReference type="InterPro" id="IPR003822">
    <property type="entry name" value="PAH"/>
</dbReference>